<gene>
    <name evidence="2" type="ORF">IAD19_03910</name>
</gene>
<evidence type="ECO:0000313" key="3">
    <source>
        <dbReference type="Proteomes" id="UP000824082"/>
    </source>
</evidence>
<accession>A0A9D1IQI0</accession>
<sequence length="404" mass="44321">MKKHRTYQKRFFALLLAVLMTVAGLTAAGPGAVTAADSFPADALITVNGKTVERTDGISQVTALFGQPKLVTDSPFGGSAYTFYGSGYQDYLYLETNSNGSIAAYGSVGDNFQTAVVDSGETYRDNYVRSYRVAVDGDDVVYGFVGYTRSASLGPTAYHQAIAADMNRYDTALCRHSVEMFNAVSALYGYDTPVSFDQETYERSLQLAENGSNVYQYSSAVGKTGYVNLFATGGYNFAEYSYINPLYFAQSALNRSIPSDIDKAQFIFYASENRYRYFNGTANPDLYQDQVVPLTEEEEQTIAEMKEMYQRSVDEWNLASSYYQTEPSYTSLPITAGVVDANVLQSSVEYLNLIRYGAGIGPLVLDQTLCDGAQAKATYTMYLSANGISNPTPHYPPKVDGISD</sequence>
<feature type="signal peptide" evidence="1">
    <location>
        <begin position="1"/>
        <end position="28"/>
    </location>
</feature>
<feature type="non-terminal residue" evidence="2">
    <location>
        <position position="404"/>
    </location>
</feature>
<name>A0A9D1IQI0_9FIRM</name>
<evidence type="ECO:0000313" key="2">
    <source>
        <dbReference type="EMBL" id="HIU41678.1"/>
    </source>
</evidence>
<dbReference type="Proteomes" id="UP000824082">
    <property type="component" value="Unassembled WGS sequence"/>
</dbReference>
<reference evidence="2" key="2">
    <citation type="journal article" date="2021" name="PeerJ">
        <title>Extensive microbial diversity within the chicken gut microbiome revealed by metagenomics and culture.</title>
        <authorList>
            <person name="Gilroy R."/>
            <person name="Ravi A."/>
            <person name="Getino M."/>
            <person name="Pursley I."/>
            <person name="Horton D.L."/>
            <person name="Alikhan N.F."/>
            <person name="Baker D."/>
            <person name="Gharbi K."/>
            <person name="Hall N."/>
            <person name="Watson M."/>
            <person name="Adriaenssens E.M."/>
            <person name="Foster-Nyarko E."/>
            <person name="Jarju S."/>
            <person name="Secka A."/>
            <person name="Antonio M."/>
            <person name="Oren A."/>
            <person name="Chaudhuri R.R."/>
            <person name="La Ragione R."/>
            <person name="Hildebrand F."/>
            <person name="Pallen M.J."/>
        </authorList>
    </citation>
    <scope>NUCLEOTIDE SEQUENCE</scope>
    <source>
        <strain evidence="2">4509</strain>
    </source>
</reference>
<dbReference type="AlphaFoldDB" id="A0A9D1IQI0"/>
<evidence type="ECO:0000256" key="1">
    <source>
        <dbReference type="SAM" id="SignalP"/>
    </source>
</evidence>
<dbReference type="EMBL" id="DVMX01000076">
    <property type="protein sequence ID" value="HIU41678.1"/>
    <property type="molecule type" value="Genomic_DNA"/>
</dbReference>
<protein>
    <submittedName>
        <fullName evidence="2">Uncharacterized protein</fullName>
    </submittedName>
</protein>
<keyword evidence="1" id="KW-0732">Signal</keyword>
<proteinExistence type="predicted"/>
<organism evidence="2 3">
    <name type="scientific">Candidatus Egerieicola faecale</name>
    <dbReference type="NCBI Taxonomy" id="2840774"/>
    <lineage>
        <taxon>Bacteria</taxon>
        <taxon>Bacillati</taxon>
        <taxon>Bacillota</taxon>
        <taxon>Clostridia</taxon>
        <taxon>Eubacteriales</taxon>
        <taxon>Oscillospiraceae</taxon>
        <taxon>Oscillospiraceae incertae sedis</taxon>
        <taxon>Candidatus Egerieicola</taxon>
    </lineage>
</organism>
<reference evidence="2" key="1">
    <citation type="submission" date="2020-10" db="EMBL/GenBank/DDBJ databases">
        <authorList>
            <person name="Gilroy R."/>
        </authorList>
    </citation>
    <scope>NUCLEOTIDE SEQUENCE</scope>
    <source>
        <strain evidence="2">4509</strain>
    </source>
</reference>
<feature type="chain" id="PRO_5039323072" evidence="1">
    <location>
        <begin position="29"/>
        <end position="404"/>
    </location>
</feature>
<comment type="caution">
    <text evidence="2">The sequence shown here is derived from an EMBL/GenBank/DDBJ whole genome shotgun (WGS) entry which is preliminary data.</text>
</comment>